<evidence type="ECO:0000313" key="2">
    <source>
        <dbReference type="EMBL" id="KAJ1350128.1"/>
    </source>
</evidence>
<keyword evidence="1" id="KW-0812">Transmembrane</keyword>
<proteinExistence type="predicted"/>
<keyword evidence="1" id="KW-0472">Membrane</keyword>
<sequence length="163" mass="18112">MALPPEEYGENTTVLTGVTSEHSYSGDDRPVYDPPMGRVVSRRCFSSIVADRSWLDIRHGASISAPLMCSLPFAIIYLGHHYPEIYCEVDCQGYLLLLGIKTVSAYRCNLGYLLATGGGRPSSRLYFARAALSFFVLFIFVRILVVLHGTDISRTAIVTIPMW</sequence>
<organism evidence="2 3">
    <name type="scientific">Parelaphostrongylus tenuis</name>
    <name type="common">Meningeal worm</name>
    <dbReference type="NCBI Taxonomy" id="148309"/>
    <lineage>
        <taxon>Eukaryota</taxon>
        <taxon>Metazoa</taxon>
        <taxon>Ecdysozoa</taxon>
        <taxon>Nematoda</taxon>
        <taxon>Chromadorea</taxon>
        <taxon>Rhabditida</taxon>
        <taxon>Rhabditina</taxon>
        <taxon>Rhabditomorpha</taxon>
        <taxon>Strongyloidea</taxon>
        <taxon>Metastrongylidae</taxon>
        <taxon>Parelaphostrongylus</taxon>
    </lineage>
</organism>
<dbReference type="AlphaFoldDB" id="A0AAD5QFH0"/>
<evidence type="ECO:0000256" key="1">
    <source>
        <dbReference type="SAM" id="Phobius"/>
    </source>
</evidence>
<feature type="transmembrane region" description="Helical" evidence="1">
    <location>
        <begin position="94"/>
        <end position="114"/>
    </location>
</feature>
<keyword evidence="1" id="KW-1133">Transmembrane helix</keyword>
<comment type="caution">
    <text evidence="2">The sequence shown here is derived from an EMBL/GenBank/DDBJ whole genome shotgun (WGS) entry which is preliminary data.</text>
</comment>
<dbReference type="EMBL" id="JAHQIW010000803">
    <property type="protein sequence ID" value="KAJ1350128.1"/>
    <property type="molecule type" value="Genomic_DNA"/>
</dbReference>
<accession>A0AAD5QFH0</accession>
<keyword evidence="3" id="KW-1185">Reference proteome</keyword>
<reference evidence="2" key="1">
    <citation type="submission" date="2021-06" db="EMBL/GenBank/DDBJ databases">
        <title>Parelaphostrongylus tenuis whole genome reference sequence.</title>
        <authorList>
            <person name="Garwood T.J."/>
            <person name="Larsen P.A."/>
            <person name="Fountain-Jones N.M."/>
            <person name="Garbe J.R."/>
            <person name="Macchietto M.G."/>
            <person name="Kania S.A."/>
            <person name="Gerhold R.W."/>
            <person name="Richards J.E."/>
            <person name="Wolf T.M."/>
        </authorList>
    </citation>
    <scope>NUCLEOTIDE SEQUENCE</scope>
    <source>
        <strain evidence="2">MNPRO001-30</strain>
        <tissue evidence="2">Meninges</tissue>
    </source>
</reference>
<feature type="transmembrane region" description="Helical" evidence="1">
    <location>
        <begin position="126"/>
        <end position="147"/>
    </location>
</feature>
<feature type="transmembrane region" description="Helical" evidence="1">
    <location>
        <begin position="63"/>
        <end position="82"/>
    </location>
</feature>
<gene>
    <name evidence="2" type="ORF">KIN20_005849</name>
</gene>
<evidence type="ECO:0000313" key="3">
    <source>
        <dbReference type="Proteomes" id="UP001196413"/>
    </source>
</evidence>
<dbReference type="Proteomes" id="UP001196413">
    <property type="component" value="Unassembled WGS sequence"/>
</dbReference>
<name>A0AAD5QFH0_PARTN</name>
<protein>
    <submittedName>
        <fullName evidence="2">Uncharacterized protein</fullName>
    </submittedName>
</protein>